<dbReference type="InterPro" id="IPR056361">
    <property type="entry name" value="AtPDCT1_2_TM_dom"/>
</dbReference>
<sequence length="222" mass="24446">MSVITEHSLSPAPCTLKHRINPLPSGPLPDAPDRKTAAVMAKKSPDDRAGWLGGAIYGPASFVNWTRRDVAHVARHHWIPCVFAACLLFFMGVEYTLLMVPASSPPFDIGFVATQALHRLLSSSPELNTLLAALNTVFVGMQTTYILWTWVIERRPRATIATLFMFTCRGILGYSTQLPLPQVPPFLPSFLPSFVSSPLILPLFSMHLLDIYSSQIACALLD</sequence>
<keyword evidence="1" id="KW-0812">Transmembrane</keyword>
<dbReference type="PANTHER" id="PTHR34674:SF1">
    <property type="entry name" value="PHOSPHATIDYLCHOLINE:DIACYLGLYCEROL CHOLINEPHOSPHOTRANSFERASE 1-RELATED"/>
    <property type="match status" value="1"/>
</dbReference>
<dbReference type="Pfam" id="PF24788">
    <property type="entry name" value="AtPDCT1_2"/>
    <property type="match status" value="1"/>
</dbReference>
<reference evidence="3 4" key="1">
    <citation type="submission" date="2024-11" db="EMBL/GenBank/DDBJ databases">
        <title>Chromosome-level genome assembly of Eucalyptus globulus Labill. provides insights into its genome evolution.</title>
        <authorList>
            <person name="Li X."/>
        </authorList>
    </citation>
    <scope>NUCLEOTIDE SEQUENCE [LARGE SCALE GENOMIC DNA]</scope>
    <source>
        <strain evidence="3">CL2024</strain>
        <tissue evidence="3">Fresh tender leaves</tissue>
    </source>
</reference>
<dbReference type="PANTHER" id="PTHR34674">
    <property type="entry name" value="PHOSPHATIDYLCHOLINE:DIACYLGLYCEROL CHOLINEPHOSPHOTRANSFERASE 1-RELATED"/>
    <property type="match status" value="1"/>
</dbReference>
<organism evidence="3 4">
    <name type="scientific">Eucalyptus globulus</name>
    <name type="common">Tasmanian blue gum</name>
    <dbReference type="NCBI Taxonomy" id="34317"/>
    <lineage>
        <taxon>Eukaryota</taxon>
        <taxon>Viridiplantae</taxon>
        <taxon>Streptophyta</taxon>
        <taxon>Embryophyta</taxon>
        <taxon>Tracheophyta</taxon>
        <taxon>Spermatophyta</taxon>
        <taxon>Magnoliopsida</taxon>
        <taxon>eudicotyledons</taxon>
        <taxon>Gunneridae</taxon>
        <taxon>Pentapetalae</taxon>
        <taxon>rosids</taxon>
        <taxon>malvids</taxon>
        <taxon>Myrtales</taxon>
        <taxon>Myrtaceae</taxon>
        <taxon>Myrtoideae</taxon>
        <taxon>Eucalypteae</taxon>
        <taxon>Eucalyptus</taxon>
    </lineage>
</organism>
<keyword evidence="1" id="KW-1133">Transmembrane helix</keyword>
<feature type="domain" description="AtPDCT1/2 transmembrane" evidence="2">
    <location>
        <begin position="107"/>
        <end position="191"/>
    </location>
</feature>
<name>A0ABD3KFT7_EUCGL</name>
<evidence type="ECO:0000313" key="4">
    <source>
        <dbReference type="Proteomes" id="UP001634007"/>
    </source>
</evidence>
<proteinExistence type="predicted"/>
<feature type="transmembrane region" description="Helical" evidence="1">
    <location>
        <begin position="78"/>
        <end position="98"/>
    </location>
</feature>
<gene>
    <name evidence="3" type="ORF">ACJRO7_025686</name>
</gene>
<evidence type="ECO:0000313" key="3">
    <source>
        <dbReference type="EMBL" id="KAL3736791.1"/>
    </source>
</evidence>
<feature type="transmembrane region" description="Helical" evidence="1">
    <location>
        <begin position="49"/>
        <end position="66"/>
    </location>
</feature>
<evidence type="ECO:0000259" key="2">
    <source>
        <dbReference type="Pfam" id="PF24788"/>
    </source>
</evidence>
<keyword evidence="1" id="KW-0472">Membrane</keyword>
<dbReference type="Proteomes" id="UP001634007">
    <property type="component" value="Unassembled WGS sequence"/>
</dbReference>
<accession>A0ABD3KFT7</accession>
<evidence type="ECO:0000256" key="1">
    <source>
        <dbReference type="SAM" id="Phobius"/>
    </source>
</evidence>
<protein>
    <recommendedName>
        <fullName evidence="2">AtPDCT1/2 transmembrane domain-containing protein</fullName>
    </recommendedName>
</protein>
<dbReference type="AlphaFoldDB" id="A0ABD3KFT7"/>
<comment type="caution">
    <text evidence="3">The sequence shown here is derived from an EMBL/GenBank/DDBJ whole genome shotgun (WGS) entry which is preliminary data.</text>
</comment>
<feature type="transmembrane region" description="Helical" evidence="1">
    <location>
        <begin position="127"/>
        <end position="148"/>
    </location>
</feature>
<keyword evidence="4" id="KW-1185">Reference proteome</keyword>
<dbReference type="InterPro" id="IPR055311">
    <property type="entry name" value="PDCT1/2-like"/>
</dbReference>
<dbReference type="EMBL" id="JBJKBG010000006">
    <property type="protein sequence ID" value="KAL3736791.1"/>
    <property type="molecule type" value="Genomic_DNA"/>
</dbReference>